<evidence type="ECO:0000259" key="12">
    <source>
        <dbReference type="SMART" id="SM00831"/>
    </source>
</evidence>
<keyword evidence="7" id="KW-0460">Magnesium</keyword>
<feature type="transmembrane region" description="Helical" evidence="11">
    <location>
        <begin position="770"/>
        <end position="789"/>
    </location>
</feature>
<dbReference type="Pfam" id="PF00690">
    <property type="entry name" value="Cation_ATPase_N"/>
    <property type="match status" value="1"/>
</dbReference>
<evidence type="ECO:0000256" key="8">
    <source>
        <dbReference type="ARBA" id="ARBA00022967"/>
    </source>
</evidence>
<proteinExistence type="inferred from homology"/>
<dbReference type="SUPFAM" id="SSF81660">
    <property type="entry name" value="Metal cation-transporting ATPase, ATP-binding domain N"/>
    <property type="match status" value="1"/>
</dbReference>
<dbReference type="GO" id="GO:0012505">
    <property type="term" value="C:endomembrane system"/>
    <property type="evidence" value="ECO:0007669"/>
    <property type="project" value="UniProtKB-SubCell"/>
</dbReference>
<keyword evidence="5" id="KW-0547">Nucleotide-binding</keyword>
<name>C7LP82_DESBD</name>
<dbReference type="AlphaFoldDB" id="C7LP82"/>
<dbReference type="SUPFAM" id="SSF81665">
    <property type="entry name" value="Calcium ATPase, transmembrane domain M"/>
    <property type="match status" value="1"/>
</dbReference>
<dbReference type="InterPro" id="IPR050510">
    <property type="entry name" value="Cation_transp_ATPase_P-type"/>
</dbReference>
<dbReference type="HOGENOM" id="CLU_002360_3_3_7"/>
<dbReference type="Pfam" id="PF13246">
    <property type="entry name" value="Cation_ATPase"/>
    <property type="match status" value="1"/>
</dbReference>
<dbReference type="SFLD" id="SFLDF00027">
    <property type="entry name" value="p-type_atpase"/>
    <property type="match status" value="1"/>
</dbReference>
<comment type="subcellular location">
    <subcellularLocation>
        <location evidence="1">Endomembrane system</location>
        <topology evidence="1">Multi-pass membrane protein</topology>
    </subcellularLocation>
</comment>
<dbReference type="GO" id="GO:1902600">
    <property type="term" value="P:proton transmembrane transport"/>
    <property type="evidence" value="ECO:0007669"/>
    <property type="project" value="TreeGrafter"/>
</dbReference>
<dbReference type="OrthoDB" id="9763278at2"/>
<dbReference type="GO" id="GO:0005886">
    <property type="term" value="C:plasma membrane"/>
    <property type="evidence" value="ECO:0007669"/>
    <property type="project" value="TreeGrafter"/>
</dbReference>
<feature type="transmembrane region" description="Helical" evidence="11">
    <location>
        <begin position="86"/>
        <end position="102"/>
    </location>
</feature>
<dbReference type="GO" id="GO:1990573">
    <property type="term" value="P:potassium ion import across plasma membrane"/>
    <property type="evidence" value="ECO:0007669"/>
    <property type="project" value="TreeGrafter"/>
</dbReference>
<dbReference type="InterPro" id="IPR018303">
    <property type="entry name" value="ATPase_P-typ_P_site"/>
</dbReference>
<dbReference type="FunFam" id="3.40.50.1000:FF:000001">
    <property type="entry name" value="Phospholipid-transporting ATPase IC"/>
    <property type="match status" value="1"/>
</dbReference>
<dbReference type="Gene3D" id="1.20.1110.10">
    <property type="entry name" value="Calcium-transporting ATPase, transmembrane domain"/>
    <property type="match status" value="1"/>
</dbReference>
<feature type="transmembrane region" description="Helical" evidence="11">
    <location>
        <begin position="58"/>
        <end position="80"/>
    </location>
</feature>
<feature type="transmembrane region" description="Helical" evidence="11">
    <location>
        <begin position="249"/>
        <end position="269"/>
    </location>
</feature>
<keyword evidence="8" id="KW-1278">Translocase</keyword>
<dbReference type="CDD" id="cd02080">
    <property type="entry name" value="P-type_ATPase_cation"/>
    <property type="match status" value="1"/>
</dbReference>
<feature type="transmembrane region" description="Helical" evidence="11">
    <location>
        <begin position="870"/>
        <end position="889"/>
    </location>
</feature>
<evidence type="ECO:0000256" key="2">
    <source>
        <dbReference type="ARBA" id="ARBA00005675"/>
    </source>
</evidence>
<dbReference type="Gene3D" id="2.70.150.10">
    <property type="entry name" value="Calcium-transporting ATPase, cytoplasmic transduction domain A"/>
    <property type="match status" value="1"/>
</dbReference>
<dbReference type="GO" id="GO:0016887">
    <property type="term" value="F:ATP hydrolysis activity"/>
    <property type="evidence" value="ECO:0007669"/>
    <property type="project" value="InterPro"/>
</dbReference>
<keyword evidence="3" id="KW-0597">Phosphoprotein</keyword>
<evidence type="ECO:0000313" key="13">
    <source>
        <dbReference type="EMBL" id="ACU91318.1"/>
    </source>
</evidence>
<dbReference type="SUPFAM" id="SSF56784">
    <property type="entry name" value="HAD-like"/>
    <property type="match status" value="1"/>
</dbReference>
<dbReference type="Pfam" id="PF08282">
    <property type="entry name" value="Hydrolase_3"/>
    <property type="match status" value="1"/>
</dbReference>
<dbReference type="SFLD" id="SFLDG00002">
    <property type="entry name" value="C1.7:_P-type_atpase_like"/>
    <property type="match status" value="1"/>
</dbReference>
<accession>C7LP82</accession>
<evidence type="ECO:0000256" key="4">
    <source>
        <dbReference type="ARBA" id="ARBA00022692"/>
    </source>
</evidence>
<feature type="transmembrane region" description="Helical" evidence="11">
    <location>
        <begin position="275"/>
        <end position="300"/>
    </location>
</feature>
<dbReference type="STRING" id="525897.Dbac_3243"/>
<dbReference type="InterPro" id="IPR006068">
    <property type="entry name" value="ATPase_P-typ_cation-transptr_C"/>
</dbReference>
<dbReference type="NCBIfam" id="TIGR01494">
    <property type="entry name" value="ATPase_P-type"/>
    <property type="match status" value="2"/>
</dbReference>
<dbReference type="FunFam" id="3.40.50.1000:FF:000028">
    <property type="entry name" value="Calcium-transporting P-type ATPase, putative"/>
    <property type="match status" value="1"/>
</dbReference>
<dbReference type="GO" id="GO:0030007">
    <property type="term" value="P:intracellular potassium ion homeostasis"/>
    <property type="evidence" value="ECO:0007669"/>
    <property type="project" value="TreeGrafter"/>
</dbReference>
<evidence type="ECO:0000256" key="5">
    <source>
        <dbReference type="ARBA" id="ARBA00022741"/>
    </source>
</evidence>
<dbReference type="GO" id="GO:0006883">
    <property type="term" value="P:intracellular sodium ion homeostasis"/>
    <property type="evidence" value="ECO:0007669"/>
    <property type="project" value="TreeGrafter"/>
</dbReference>
<organism evidence="13 14">
    <name type="scientific">Desulfomicrobium baculatum (strain DSM 4028 / VKM B-1378 / X)</name>
    <name type="common">Desulfovibrio baculatus</name>
    <dbReference type="NCBI Taxonomy" id="525897"/>
    <lineage>
        <taxon>Bacteria</taxon>
        <taxon>Pseudomonadati</taxon>
        <taxon>Thermodesulfobacteriota</taxon>
        <taxon>Desulfovibrionia</taxon>
        <taxon>Desulfovibrionales</taxon>
        <taxon>Desulfomicrobiaceae</taxon>
        <taxon>Desulfomicrobium</taxon>
    </lineage>
</organism>
<dbReference type="Pfam" id="PF00122">
    <property type="entry name" value="E1-E2_ATPase"/>
    <property type="match status" value="1"/>
</dbReference>
<keyword evidence="14" id="KW-1185">Reference proteome</keyword>
<dbReference type="InterPro" id="IPR004014">
    <property type="entry name" value="ATPase_P-typ_cation-transptr_N"/>
</dbReference>
<feature type="transmembrane region" description="Helical" evidence="11">
    <location>
        <begin position="697"/>
        <end position="722"/>
    </location>
</feature>
<dbReference type="InterPro" id="IPR001757">
    <property type="entry name" value="P_typ_ATPase"/>
</dbReference>
<dbReference type="PRINTS" id="PR00120">
    <property type="entry name" value="HATPASE"/>
</dbReference>
<dbReference type="InterPro" id="IPR023299">
    <property type="entry name" value="ATPase_P-typ_cyto_dom_N"/>
</dbReference>
<dbReference type="Pfam" id="PF00689">
    <property type="entry name" value="Cation_ATPase_C"/>
    <property type="match status" value="1"/>
</dbReference>
<feature type="transmembrane region" description="Helical" evidence="11">
    <location>
        <begin position="831"/>
        <end position="858"/>
    </location>
</feature>
<dbReference type="InterPro" id="IPR023214">
    <property type="entry name" value="HAD_sf"/>
</dbReference>
<keyword evidence="9 11" id="KW-1133">Transmembrane helix</keyword>
<evidence type="ECO:0000256" key="9">
    <source>
        <dbReference type="ARBA" id="ARBA00022989"/>
    </source>
</evidence>
<dbReference type="PRINTS" id="PR00119">
    <property type="entry name" value="CATATPASE"/>
</dbReference>
<dbReference type="InterPro" id="IPR059000">
    <property type="entry name" value="ATPase_P-type_domA"/>
</dbReference>
<dbReference type="KEGG" id="dba:Dbac_3243"/>
<protein>
    <submittedName>
        <fullName evidence="13">ATPase, P-type (Transporting), HAD superfamily, subfamily IC</fullName>
    </submittedName>
</protein>
<dbReference type="SFLD" id="SFLDS00003">
    <property type="entry name" value="Haloacid_Dehalogenase"/>
    <property type="match status" value="1"/>
</dbReference>
<dbReference type="PANTHER" id="PTHR43294">
    <property type="entry name" value="SODIUM/POTASSIUM-TRANSPORTING ATPASE SUBUNIT ALPHA"/>
    <property type="match status" value="1"/>
</dbReference>
<evidence type="ECO:0000256" key="7">
    <source>
        <dbReference type="ARBA" id="ARBA00022842"/>
    </source>
</evidence>
<dbReference type="InterPro" id="IPR008250">
    <property type="entry name" value="ATPase_P-typ_transduc_dom_A_sf"/>
</dbReference>
<gene>
    <name evidence="13" type="ordered locus">Dbac_3243</name>
</gene>
<keyword evidence="4 11" id="KW-0812">Transmembrane</keyword>
<dbReference type="Proteomes" id="UP000002216">
    <property type="component" value="Chromosome"/>
</dbReference>
<comment type="similarity">
    <text evidence="2">Belongs to the cation transport ATPase (P-type) (TC 3.A.3) family. Type IIA subfamily.</text>
</comment>
<dbReference type="SUPFAM" id="SSF81653">
    <property type="entry name" value="Calcium ATPase, transduction domain A"/>
    <property type="match status" value="1"/>
</dbReference>
<dbReference type="SMART" id="SM00831">
    <property type="entry name" value="Cation_ATPase_N"/>
    <property type="match status" value="1"/>
</dbReference>
<reference evidence="13 14" key="1">
    <citation type="journal article" date="2009" name="Stand. Genomic Sci.">
        <title>Complete genome sequence of Desulfomicrobium baculatum type strain (X).</title>
        <authorList>
            <person name="Copeland A."/>
            <person name="Spring S."/>
            <person name="Goker M."/>
            <person name="Schneider S."/>
            <person name="Lapidus A."/>
            <person name="Del Rio T.G."/>
            <person name="Tice H."/>
            <person name="Cheng J.F."/>
            <person name="Chen F."/>
            <person name="Nolan M."/>
            <person name="Bruce D."/>
            <person name="Goodwin L."/>
            <person name="Pitluck S."/>
            <person name="Ivanova N."/>
            <person name="Mavrommatis K."/>
            <person name="Ovchinnikova G."/>
            <person name="Pati A."/>
            <person name="Chen A."/>
            <person name="Palaniappan K."/>
            <person name="Land M."/>
            <person name="Hauser L."/>
            <person name="Chang Y.J."/>
            <person name="Jeffries C.C."/>
            <person name="Meincke L."/>
            <person name="Sims D."/>
            <person name="Brettin T."/>
            <person name="Detter J.C."/>
            <person name="Han C."/>
            <person name="Chain P."/>
            <person name="Bristow J."/>
            <person name="Eisen J.A."/>
            <person name="Markowitz V."/>
            <person name="Hugenholtz P."/>
            <person name="Kyrpides N.C."/>
            <person name="Klenk H.P."/>
            <person name="Lucas S."/>
        </authorList>
    </citation>
    <scope>NUCLEOTIDE SEQUENCE [LARGE SCALE GENOMIC DNA]</scope>
    <source>
        <strain evidence="14">DSM 4028 / VKM B-1378 / X</strain>
    </source>
</reference>
<dbReference type="GO" id="GO:0005524">
    <property type="term" value="F:ATP binding"/>
    <property type="evidence" value="ECO:0007669"/>
    <property type="project" value="UniProtKB-KW"/>
</dbReference>
<keyword evidence="10 11" id="KW-0472">Membrane</keyword>
<dbReference type="eggNOG" id="COG0474">
    <property type="taxonomic scope" value="Bacteria"/>
</dbReference>
<evidence type="ECO:0000256" key="3">
    <source>
        <dbReference type="ARBA" id="ARBA00022553"/>
    </source>
</evidence>
<sequence>MDCFSGKLWHHLPSKDVLEVFQVDPGKGLDTLQIKWRTDEFGPNALTTRRGKTKLERFLLQFHQPLVYILVAAGIITAALGEVVDSAVIVGVVLVNAIVGYIQEAKAAGALEALANSMITEAVVIRSGSTRRVAASELVPGDIVVLRSGDKVPADLRLFSIKDLRVDESALTGESVPVGKAADALPQDAVLGDRRNMAYASTLITYGQATGVVVSTGDCTEIGRISTMVSEADELATPLTRKIASFSHILLWAILALAALTFTAGVLRGEKAADMFMAAVALAVGAIPEGLPAAVTVILAMGVSRMAARGAIIRKLPAVETLGGASVICSDKTGTLTENQMTVTAIFAGLASHAVSGAGYQPEGDIEGFDERNQALRTTLLAGLLCNDTSIEYSETGEKVVGDPTEAALIVAAGKGGLRLDEQSRSLPRIDTLPFESEHQYMATLHDQGASSPRLVFFKGSVETVLDRAAMELHADGTLQPLDPDSIRAEVERLGMDGMRVLAMACKELPAEISSLAHEHVSSELIFIGLTGMIDPPRPEAVQAVHAFHRAGVKVKMITGDHAVTAAAIGVQLGLGIETCPGSPTCQVMTGADMSRISDEELVAKAADTAVFARVAPDQKLRLVMALQSRGEVVAMTGDGVNDAPALKQADIGVAMGKGGTEAAKEASDMILTDDNFATIEAAVEEGRGVYDNLLKFIVWTLPTNVGEGLVILAAVLLGVALPILPVQILWINMTTAGCLGLMLAFEPKEPGIMNRDPRDPRLPILDTELYIRILLVGGLLLVAAFGLYEWELRTTGVQEQARTVAVNVFVMVEAFYLFNSRSFTRSPFALGLWTNPWVVGGFAIMVVLQLAFTYVPFMNVLFGSAPIGVLPWLKIIGVSILAFIVIEVEKWLRNRPAKAAGHA</sequence>
<dbReference type="Gene3D" id="3.40.50.1000">
    <property type="entry name" value="HAD superfamily/HAD-like"/>
    <property type="match status" value="1"/>
</dbReference>
<dbReference type="GO" id="GO:0005391">
    <property type="term" value="F:P-type sodium:potassium-exchanging transporter activity"/>
    <property type="evidence" value="ECO:0007669"/>
    <property type="project" value="TreeGrafter"/>
</dbReference>
<dbReference type="PROSITE" id="PS00154">
    <property type="entry name" value="ATPASE_E1_E2"/>
    <property type="match status" value="1"/>
</dbReference>
<dbReference type="Gene3D" id="3.40.1110.10">
    <property type="entry name" value="Calcium-transporting ATPase, cytoplasmic domain N"/>
    <property type="match status" value="1"/>
</dbReference>
<dbReference type="InterPro" id="IPR044492">
    <property type="entry name" value="P_typ_ATPase_HD_dom"/>
</dbReference>
<dbReference type="RefSeq" id="WP_015775407.1">
    <property type="nucleotide sequence ID" value="NC_013173.1"/>
</dbReference>
<dbReference type="GO" id="GO:0036376">
    <property type="term" value="P:sodium ion export across plasma membrane"/>
    <property type="evidence" value="ECO:0007669"/>
    <property type="project" value="TreeGrafter"/>
</dbReference>
<dbReference type="PANTHER" id="PTHR43294:SF20">
    <property type="entry name" value="P-TYPE ATPASE"/>
    <property type="match status" value="1"/>
</dbReference>
<dbReference type="EMBL" id="CP001629">
    <property type="protein sequence ID" value="ACU91318.1"/>
    <property type="molecule type" value="Genomic_DNA"/>
</dbReference>
<dbReference type="InterPro" id="IPR023298">
    <property type="entry name" value="ATPase_P-typ_TM_dom_sf"/>
</dbReference>
<evidence type="ECO:0000256" key="11">
    <source>
        <dbReference type="SAM" id="Phobius"/>
    </source>
</evidence>
<evidence type="ECO:0000256" key="6">
    <source>
        <dbReference type="ARBA" id="ARBA00022840"/>
    </source>
</evidence>
<feature type="domain" description="Cation-transporting P-type ATPase N-terminal" evidence="12">
    <location>
        <begin position="8"/>
        <end position="82"/>
    </location>
</feature>
<evidence type="ECO:0000313" key="14">
    <source>
        <dbReference type="Proteomes" id="UP000002216"/>
    </source>
</evidence>
<evidence type="ECO:0000256" key="10">
    <source>
        <dbReference type="ARBA" id="ARBA00023136"/>
    </source>
</evidence>
<evidence type="ECO:0000256" key="1">
    <source>
        <dbReference type="ARBA" id="ARBA00004127"/>
    </source>
</evidence>
<dbReference type="InterPro" id="IPR036412">
    <property type="entry name" value="HAD-like_sf"/>
</dbReference>
<keyword evidence="6" id="KW-0067">ATP-binding</keyword>
<dbReference type="FunFam" id="2.70.150.10:FF:000160">
    <property type="entry name" value="Sarcoplasmic/endoplasmic reticulum calcium ATPase 1"/>
    <property type="match status" value="1"/>
</dbReference>